<evidence type="ECO:0000256" key="6">
    <source>
        <dbReference type="ARBA" id="ARBA00023136"/>
    </source>
</evidence>
<feature type="transmembrane region" description="Helical" evidence="7">
    <location>
        <begin position="254"/>
        <end position="279"/>
    </location>
</feature>
<evidence type="ECO:0000256" key="5">
    <source>
        <dbReference type="ARBA" id="ARBA00022989"/>
    </source>
</evidence>
<dbReference type="GO" id="GO:0005886">
    <property type="term" value="C:plasma membrane"/>
    <property type="evidence" value="ECO:0007669"/>
    <property type="project" value="UniProtKB-SubCell"/>
</dbReference>
<feature type="transmembrane region" description="Helical" evidence="7">
    <location>
        <begin position="299"/>
        <end position="319"/>
    </location>
</feature>
<dbReference type="InterPro" id="IPR003317">
    <property type="entry name" value="Cyt-d_oxidase_su2"/>
</dbReference>
<gene>
    <name evidence="8" type="ORF">FN976_03135</name>
</gene>
<dbReference type="PANTHER" id="PTHR43141">
    <property type="entry name" value="CYTOCHROME BD2 SUBUNIT II"/>
    <property type="match status" value="1"/>
</dbReference>
<dbReference type="EMBL" id="VOBQ01000002">
    <property type="protein sequence ID" value="TWO73245.1"/>
    <property type="molecule type" value="Genomic_DNA"/>
</dbReference>
<proteinExistence type="inferred from homology"/>
<dbReference type="GO" id="GO:0009055">
    <property type="term" value="F:electron transfer activity"/>
    <property type="evidence" value="ECO:0007669"/>
    <property type="project" value="TreeGrafter"/>
</dbReference>
<feature type="transmembrane region" description="Helical" evidence="7">
    <location>
        <begin position="6"/>
        <end position="27"/>
    </location>
</feature>
<dbReference type="Proteomes" id="UP000318199">
    <property type="component" value="Unassembled WGS sequence"/>
</dbReference>
<dbReference type="GO" id="GO:0016682">
    <property type="term" value="F:oxidoreductase activity, acting on diphenols and related substances as donors, oxygen as acceptor"/>
    <property type="evidence" value="ECO:0007669"/>
    <property type="project" value="TreeGrafter"/>
</dbReference>
<evidence type="ECO:0000256" key="3">
    <source>
        <dbReference type="ARBA" id="ARBA00022475"/>
    </source>
</evidence>
<comment type="similarity">
    <text evidence="2">Belongs to the cytochrome ubiquinol oxidase subunit 2 family.</text>
</comment>
<feature type="transmembrane region" description="Helical" evidence="7">
    <location>
        <begin position="121"/>
        <end position="142"/>
    </location>
</feature>
<evidence type="ECO:0000256" key="7">
    <source>
        <dbReference type="SAM" id="Phobius"/>
    </source>
</evidence>
<feature type="transmembrane region" description="Helical" evidence="7">
    <location>
        <begin position="218"/>
        <end position="242"/>
    </location>
</feature>
<sequence length="337" mass="36592">MTFTWPTVLPLIFMAVMGLALLAYVILDGYDLGVGMLLPFAADDEKDLMVASIGPFWDANETWLVLGIGVLLIAFPKAHGLVLSALYLPVALMLIGLILRGVSFDFRVKARAERKALWNRLFFAGSLLASVAQGWMLGSYLTAFDRGLLSLLFSLGIAVTLPTAYAMLGAGWLIMKTSGPLQAKAVAWARAVLWPMGAALVGISLATPLVSHNIFDRWFAMPQFIGLLPIPVACAAAFFAAFHVTARPRVIEAGYGWVVFASTVLLFMLAFLGLAYSIYPYIVIDKLTVWQAASAHDSLVVIFVGVAVTLPAIIVYTVFMYRVFWGKASALSYGLRP</sequence>
<protein>
    <submittedName>
        <fullName evidence="8">Cytochrome d ubiquinol oxidase subunit II</fullName>
    </submittedName>
</protein>
<comment type="caution">
    <text evidence="8">The sequence shown here is derived from an EMBL/GenBank/DDBJ whole genome shotgun (WGS) entry which is preliminary data.</text>
</comment>
<evidence type="ECO:0000256" key="1">
    <source>
        <dbReference type="ARBA" id="ARBA00004651"/>
    </source>
</evidence>
<comment type="subcellular location">
    <subcellularLocation>
        <location evidence="1">Cell membrane</location>
        <topology evidence="1">Multi-pass membrane protein</topology>
    </subcellularLocation>
</comment>
<keyword evidence="5 7" id="KW-1133">Transmembrane helix</keyword>
<dbReference type="RefSeq" id="WP_145890849.1">
    <property type="nucleotide sequence ID" value="NZ_VOBQ01000002.1"/>
</dbReference>
<organism evidence="8 9">
    <name type="scientific">Caenimonas sedimenti</name>
    <dbReference type="NCBI Taxonomy" id="2596921"/>
    <lineage>
        <taxon>Bacteria</taxon>
        <taxon>Pseudomonadati</taxon>
        <taxon>Pseudomonadota</taxon>
        <taxon>Betaproteobacteria</taxon>
        <taxon>Burkholderiales</taxon>
        <taxon>Comamonadaceae</taxon>
        <taxon>Caenimonas</taxon>
    </lineage>
</organism>
<keyword evidence="9" id="KW-1185">Reference proteome</keyword>
<evidence type="ECO:0000313" key="9">
    <source>
        <dbReference type="Proteomes" id="UP000318199"/>
    </source>
</evidence>
<feature type="transmembrane region" description="Helical" evidence="7">
    <location>
        <begin position="148"/>
        <end position="175"/>
    </location>
</feature>
<evidence type="ECO:0000313" key="8">
    <source>
        <dbReference type="EMBL" id="TWO73245.1"/>
    </source>
</evidence>
<feature type="transmembrane region" description="Helical" evidence="7">
    <location>
        <begin position="81"/>
        <end position="100"/>
    </location>
</feature>
<accession>A0A562ZY67</accession>
<keyword evidence="6 7" id="KW-0472">Membrane</keyword>
<dbReference type="PANTHER" id="PTHR43141:SF2">
    <property type="entry name" value="BLR3729 PROTEIN"/>
    <property type="match status" value="1"/>
</dbReference>
<dbReference type="GO" id="GO:0070069">
    <property type="term" value="C:cytochrome complex"/>
    <property type="evidence" value="ECO:0007669"/>
    <property type="project" value="TreeGrafter"/>
</dbReference>
<dbReference type="Pfam" id="PF02322">
    <property type="entry name" value="Cyt_bd_oxida_II"/>
    <property type="match status" value="1"/>
</dbReference>
<dbReference type="OrthoDB" id="9776710at2"/>
<keyword evidence="3" id="KW-1003">Cell membrane</keyword>
<evidence type="ECO:0000256" key="4">
    <source>
        <dbReference type="ARBA" id="ARBA00022692"/>
    </source>
</evidence>
<keyword evidence="4 7" id="KW-0812">Transmembrane</keyword>
<reference evidence="8 9" key="1">
    <citation type="submission" date="2019-07" db="EMBL/GenBank/DDBJ databases">
        <title>Caenimonas sedimenti sp. nov., isolated from activated sludge.</title>
        <authorList>
            <person name="Xu J."/>
        </authorList>
    </citation>
    <scope>NUCLEOTIDE SEQUENCE [LARGE SCALE GENOMIC DNA]</scope>
    <source>
        <strain evidence="8 9">HX-9-20</strain>
    </source>
</reference>
<dbReference type="GO" id="GO:0019646">
    <property type="term" value="P:aerobic electron transport chain"/>
    <property type="evidence" value="ECO:0007669"/>
    <property type="project" value="TreeGrafter"/>
</dbReference>
<feature type="transmembrane region" description="Helical" evidence="7">
    <location>
        <begin position="187"/>
        <end position="206"/>
    </location>
</feature>
<dbReference type="AlphaFoldDB" id="A0A562ZY67"/>
<name>A0A562ZY67_9BURK</name>
<evidence type="ECO:0000256" key="2">
    <source>
        <dbReference type="ARBA" id="ARBA00007543"/>
    </source>
</evidence>